<keyword evidence="4" id="KW-0788">Thiol protease</keyword>
<evidence type="ECO:0000256" key="2">
    <source>
        <dbReference type="ARBA" id="ARBA00022670"/>
    </source>
</evidence>
<dbReference type="OrthoDB" id="3789175at2759"/>
<dbReference type="EMBL" id="CAJNOM010000593">
    <property type="protein sequence ID" value="CAF1514829.1"/>
    <property type="molecule type" value="Genomic_DNA"/>
</dbReference>
<dbReference type="EMBL" id="CAJNOI010000827">
    <property type="protein sequence ID" value="CAF1351095.1"/>
    <property type="molecule type" value="Genomic_DNA"/>
</dbReference>
<dbReference type="InterPro" id="IPR039417">
    <property type="entry name" value="Peptidase_C1A_papain-like"/>
</dbReference>
<dbReference type="AlphaFoldDB" id="A0A815HDY3"/>
<evidence type="ECO:0000259" key="9">
    <source>
        <dbReference type="SMART" id="SM00848"/>
    </source>
</evidence>
<evidence type="ECO:0000313" key="13">
    <source>
        <dbReference type="Proteomes" id="UP000663877"/>
    </source>
</evidence>
<evidence type="ECO:0000313" key="10">
    <source>
        <dbReference type="EMBL" id="CAF1351095.1"/>
    </source>
</evidence>
<evidence type="ECO:0000256" key="6">
    <source>
        <dbReference type="ARBA" id="ARBA00023157"/>
    </source>
</evidence>
<dbReference type="GO" id="GO:0008234">
    <property type="term" value="F:cysteine-type peptidase activity"/>
    <property type="evidence" value="ECO:0007669"/>
    <property type="project" value="UniProtKB-KW"/>
</dbReference>
<keyword evidence="2" id="KW-0645">Protease</keyword>
<dbReference type="PRINTS" id="PR00705">
    <property type="entry name" value="PAPAIN"/>
</dbReference>
<feature type="signal peptide" evidence="7">
    <location>
        <begin position="1"/>
        <end position="22"/>
    </location>
</feature>
<dbReference type="PANTHER" id="PTHR12411">
    <property type="entry name" value="CYSTEINE PROTEASE FAMILY C1-RELATED"/>
    <property type="match status" value="1"/>
</dbReference>
<dbReference type="InterPro" id="IPR000169">
    <property type="entry name" value="Pept_cys_AS"/>
</dbReference>
<gene>
    <name evidence="10" type="ORF">BJG266_LOCUS34957</name>
    <name evidence="11" type="ORF">QVE165_LOCUS44372</name>
</gene>
<keyword evidence="7" id="KW-0732">Signal</keyword>
<keyword evidence="5" id="KW-0865">Zymogen</keyword>
<evidence type="ECO:0000259" key="8">
    <source>
        <dbReference type="SMART" id="SM00645"/>
    </source>
</evidence>
<keyword evidence="12" id="KW-1185">Reference proteome</keyword>
<protein>
    <submittedName>
        <fullName evidence="10">Uncharacterized protein</fullName>
    </submittedName>
</protein>
<dbReference type="Gene3D" id="1.10.287.2250">
    <property type="match status" value="1"/>
</dbReference>
<evidence type="ECO:0000313" key="12">
    <source>
        <dbReference type="Proteomes" id="UP000663832"/>
    </source>
</evidence>
<organism evidence="10 13">
    <name type="scientific">Adineta steineri</name>
    <dbReference type="NCBI Taxonomy" id="433720"/>
    <lineage>
        <taxon>Eukaryota</taxon>
        <taxon>Metazoa</taxon>
        <taxon>Spiralia</taxon>
        <taxon>Gnathifera</taxon>
        <taxon>Rotifera</taxon>
        <taxon>Eurotatoria</taxon>
        <taxon>Bdelloidea</taxon>
        <taxon>Adinetida</taxon>
        <taxon>Adinetidae</taxon>
        <taxon>Adineta</taxon>
    </lineage>
</organism>
<sequence length="435" mass="49082">MKLHWIVFTAICLLGLCRPTDGLFGTTSLQDYVDNLVDAAKFKFEGMLSVNDSVVGRMWSFFKSKYGRAYSSLDEEKQRLRIFREHLKYVLETNLNKLQTYELELNEYADWSTDEFNSLKKGLIVSTSLRRNFLDNYDDDSEDKDSFRRSLNKLYQRHYRSQRLKRSMINRQHQRKHHDRRGFTDWLIGLLNISTSTPAPANNNNNNNNAQSTSSFDWRSKNVVGSIKNQLNCGCCYAFASASVLESLYAIKTKATSVTDLSPQQITDCSTGNSGCNGGNFAPSVRYVLGQGGKIATLASYPYAGVKQTCKTSGINQINLGNIEYGAIPEGDEKTMAQALVTYGPIFIGLDADSKLFMFYKSGVLTIPSCPTRRQDMDHAMVAVGYGYDSTLKLSYWIIKNSWGEKWGESGYFRLVKDKGNMCGIASMAYYAKLT</sequence>
<dbReference type="SMART" id="SM00645">
    <property type="entry name" value="Pept_C1"/>
    <property type="match status" value="1"/>
</dbReference>
<reference evidence="10" key="1">
    <citation type="submission" date="2021-02" db="EMBL/GenBank/DDBJ databases">
        <authorList>
            <person name="Nowell W R."/>
        </authorList>
    </citation>
    <scope>NUCLEOTIDE SEQUENCE</scope>
</reference>
<feature type="domain" description="Peptidase C1A papain C-terminal" evidence="8">
    <location>
        <begin position="212"/>
        <end position="433"/>
    </location>
</feature>
<feature type="chain" id="PRO_5036227661" evidence="7">
    <location>
        <begin position="23"/>
        <end position="435"/>
    </location>
</feature>
<dbReference type="Proteomes" id="UP000663832">
    <property type="component" value="Unassembled WGS sequence"/>
</dbReference>
<dbReference type="GO" id="GO:0006508">
    <property type="term" value="P:proteolysis"/>
    <property type="evidence" value="ECO:0007669"/>
    <property type="project" value="UniProtKB-KW"/>
</dbReference>
<evidence type="ECO:0000256" key="5">
    <source>
        <dbReference type="ARBA" id="ARBA00023145"/>
    </source>
</evidence>
<keyword evidence="3" id="KW-0378">Hydrolase</keyword>
<dbReference type="Pfam" id="PF00112">
    <property type="entry name" value="Peptidase_C1"/>
    <property type="match status" value="1"/>
</dbReference>
<dbReference type="InterPro" id="IPR013201">
    <property type="entry name" value="Prot_inhib_I29"/>
</dbReference>
<dbReference type="Gene3D" id="3.90.70.10">
    <property type="entry name" value="Cysteine proteinases"/>
    <property type="match status" value="1"/>
</dbReference>
<evidence type="ECO:0000256" key="4">
    <source>
        <dbReference type="ARBA" id="ARBA00022807"/>
    </source>
</evidence>
<dbReference type="InterPro" id="IPR000668">
    <property type="entry name" value="Peptidase_C1A_C"/>
</dbReference>
<dbReference type="SMART" id="SM00848">
    <property type="entry name" value="Inhibitor_I29"/>
    <property type="match status" value="1"/>
</dbReference>
<keyword evidence="6" id="KW-1015">Disulfide bond</keyword>
<accession>A0A815HDY3</accession>
<evidence type="ECO:0000313" key="11">
    <source>
        <dbReference type="EMBL" id="CAF1514829.1"/>
    </source>
</evidence>
<dbReference type="InterPro" id="IPR038765">
    <property type="entry name" value="Papain-like_cys_pep_sf"/>
</dbReference>
<dbReference type="SUPFAM" id="SSF54001">
    <property type="entry name" value="Cysteine proteinases"/>
    <property type="match status" value="1"/>
</dbReference>
<dbReference type="PROSITE" id="PS00639">
    <property type="entry name" value="THIOL_PROTEASE_HIS"/>
    <property type="match status" value="1"/>
</dbReference>
<dbReference type="InterPro" id="IPR025661">
    <property type="entry name" value="Pept_asp_AS"/>
</dbReference>
<feature type="domain" description="Cathepsin propeptide inhibitor" evidence="9">
    <location>
        <begin position="59"/>
        <end position="116"/>
    </location>
</feature>
<evidence type="ECO:0000256" key="7">
    <source>
        <dbReference type="SAM" id="SignalP"/>
    </source>
</evidence>
<evidence type="ECO:0000256" key="1">
    <source>
        <dbReference type="ARBA" id="ARBA00008455"/>
    </source>
</evidence>
<name>A0A815HDY3_9BILA</name>
<dbReference type="CDD" id="cd02248">
    <property type="entry name" value="Peptidase_C1A"/>
    <property type="match status" value="1"/>
</dbReference>
<dbReference type="Proteomes" id="UP000663877">
    <property type="component" value="Unassembled WGS sequence"/>
</dbReference>
<dbReference type="PROSITE" id="PS00139">
    <property type="entry name" value="THIOL_PROTEASE_CYS"/>
    <property type="match status" value="1"/>
</dbReference>
<dbReference type="PROSITE" id="PS00640">
    <property type="entry name" value="THIOL_PROTEASE_ASN"/>
    <property type="match status" value="1"/>
</dbReference>
<comment type="caution">
    <text evidence="10">The sequence shown here is derived from an EMBL/GenBank/DDBJ whole genome shotgun (WGS) entry which is preliminary data.</text>
</comment>
<dbReference type="InterPro" id="IPR013128">
    <property type="entry name" value="Peptidase_C1A"/>
</dbReference>
<evidence type="ECO:0000256" key="3">
    <source>
        <dbReference type="ARBA" id="ARBA00022801"/>
    </source>
</evidence>
<proteinExistence type="inferred from homology"/>
<comment type="similarity">
    <text evidence="1">Belongs to the peptidase C1 family.</text>
</comment>
<dbReference type="InterPro" id="IPR025660">
    <property type="entry name" value="Pept_his_AS"/>
</dbReference>
<dbReference type="Pfam" id="PF08246">
    <property type="entry name" value="Inhibitor_I29"/>
    <property type="match status" value="1"/>
</dbReference>